<evidence type="ECO:0000313" key="3">
    <source>
        <dbReference type="RefSeq" id="XP_022752815.1"/>
    </source>
</evidence>
<proteinExistence type="predicted"/>
<dbReference type="PANTHER" id="PTHR10758:SF19">
    <property type="entry name" value="26S PROTEASOME NON-ATPASE REGULATORY SUBUNIT 3-RELATED"/>
    <property type="match status" value="1"/>
</dbReference>
<dbReference type="Proteomes" id="UP000515121">
    <property type="component" value="Unplaced"/>
</dbReference>
<dbReference type="InterPro" id="IPR050756">
    <property type="entry name" value="CSN3"/>
</dbReference>
<dbReference type="OrthoDB" id="1713558at2759"/>
<dbReference type="KEGG" id="dzi:111301207"/>
<name>A0A6P5ZK78_DURZI</name>
<dbReference type="PANTHER" id="PTHR10758">
    <property type="entry name" value="26S PROTEASOME NON-ATPASE REGULATORY SUBUNIT 3/COP9 SIGNALOSOME COMPLEX SUBUNIT 3"/>
    <property type="match status" value="1"/>
</dbReference>
<accession>A0A6P5ZK78</accession>
<dbReference type="AlphaFoldDB" id="A0A6P5ZK78"/>
<dbReference type="Pfam" id="PF25573">
    <property type="entry name" value="TPR_PSMD3_N"/>
    <property type="match status" value="1"/>
</dbReference>
<dbReference type="RefSeq" id="XP_022752815.1">
    <property type="nucleotide sequence ID" value="XM_022897080.1"/>
</dbReference>
<protein>
    <submittedName>
        <fullName evidence="3">26S proteasome non-ATPase regulatory subunit 3 homolog A-like</fullName>
    </submittedName>
</protein>
<keyword evidence="2" id="KW-1185">Reference proteome</keyword>
<organism evidence="2 3">
    <name type="scientific">Durio zibethinus</name>
    <name type="common">Durian</name>
    <dbReference type="NCBI Taxonomy" id="66656"/>
    <lineage>
        <taxon>Eukaryota</taxon>
        <taxon>Viridiplantae</taxon>
        <taxon>Streptophyta</taxon>
        <taxon>Embryophyta</taxon>
        <taxon>Tracheophyta</taxon>
        <taxon>Spermatophyta</taxon>
        <taxon>Magnoliopsida</taxon>
        <taxon>eudicotyledons</taxon>
        <taxon>Gunneridae</taxon>
        <taxon>Pentapetalae</taxon>
        <taxon>rosids</taxon>
        <taxon>malvids</taxon>
        <taxon>Malvales</taxon>
        <taxon>Malvaceae</taxon>
        <taxon>Helicteroideae</taxon>
        <taxon>Durio</taxon>
    </lineage>
</organism>
<feature type="domain" description="26S proteasome non-ATPase regulatory subunit 3 N-terminal TPR repeats" evidence="1">
    <location>
        <begin position="43"/>
        <end position="201"/>
    </location>
</feature>
<dbReference type="InterPro" id="IPR057985">
    <property type="entry name" value="TPR_PSMD3_N"/>
</dbReference>
<reference evidence="3" key="1">
    <citation type="submission" date="2025-08" db="UniProtKB">
        <authorList>
            <consortium name="RefSeq"/>
        </authorList>
    </citation>
    <scope>IDENTIFICATION</scope>
    <source>
        <tissue evidence="3">Fruit stalk</tissue>
    </source>
</reference>
<gene>
    <name evidence="3" type="primary">LOC111301207</name>
</gene>
<dbReference type="GO" id="GO:0008541">
    <property type="term" value="C:proteasome regulatory particle, lid subcomplex"/>
    <property type="evidence" value="ECO:0007669"/>
    <property type="project" value="TreeGrafter"/>
</dbReference>
<dbReference type="GeneID" id="111301207"/>
<sequence length="208" mass="23372">MQYINTASATLDALAGFLAKVTQDVEMKDHQTPSLSISSASPSTLQHLKEIASLIDSGSYTKEVRCIVRAVRLTFGLRWKLTAPLLSAFLDFARQPGSEAHARLSSFLPKEDEHDMKVDTATSAVQIPAKHLFPELKIYCYLLVLLFLIDQKKYNKAKACSLASINWLKSLNRRTLDVLASRLFFYYLYSYELTGDLVEICGRAEEAE</sequence>
<evidence type="ECO:0000259" key="1">
    <source>
        <dbReference type="Pfam" id="PF25573"/>
    </source>
</evidence>
<dbReference type="GO" id="GO:0006511">
    <property type="term" value="P:ubiquitin-dependent protein catabolic process"/>
    <property type="evidence" value="ECO:0007669"/>
    <property type="project" value="TreeGrafter"/>
</dbReference>
<evidence type="ECO:0000313" key="2">
    <source>
        <dbReference type="Proteomes" id="UP000515121"/>
    </source>
</evidence>